<dbReference type="InterPro" id="IPR002423">
    <property type="entry name" value="Cpn60/GroEL/TCP-1"/>
</dbReference>
<reference evidence="10 11" key="1">
    <citation type="journal article" date="2011" name="J. Bacteriol.">
        <title>Complete genome sequence of Metallosphaera cuprina, a metal sulfide-oxidizing archaeon from a hot spring.</title>
        <authorList>
            <person name="Liu L.J."/>
            <person name="You X.Y."/>
            <person name="Zheng H."/>
            <person name="Wang S."/>
            <person name="Jiang C.Y."/>
            <person name="Liu S.J."/>
        </authorList>
    </citation>
    <scope>NUCLEOTIDE SEQUENCE [LARGE SCALE GENOMIC DNA]</scope>
    <source>
        <strain evidence="10 11">Ar-4</strain>
    </source>
</reference>
<dbReference type="InterPro" id="IPR027413">
    <property type="entry name" value="GROEL-like_equatorial_sf"/>
</dbReference>
<dbReference type="GeneID" id="10494199"/>
<dbReference type="HOGENOM" id="CLU_008891_7_3_2"/>
<dbReference type="PANTHER" id="PTHR11353">
    <property type="entry name" value="CHAPERONIN"/>
    <property type="match status" value="1"/>
</dbReference>
<evidence type="ECO:0000313" key="10">
    <source>
        <dbReference type="EMBL" id="AEB96113.1"/>
    </source>
</evidence>
<dbReference type="PROSITE" id="PS00751">
    <property type="entry name" value="TCP1_2"/>
    <property type="match status" value="1"/>
</dbReference>
<proteinExistence type="inferred from homology"/>
<dbReference type="PRINTS" id="PR00304">
    <property type="entry name" value="TCOMPLEXTCP1"/>
</dbReference>
<keyword evidence="4 8" id="KW-0143">Chaperone</keyword>
<dbReference type="GO" id="GO:0140662">
    <property type="term" value="F:ATP-dependent protein folding chaperone"/>
    <property type="evidence" value="ECO:0007669"/>
    <property type="project" value="InterPro"/>
</dbReference>
<dbReference type="SUPFAM" id="SSF54849">
    <property type="entry name" value="GroEL-intermediate domain like"/>
    <property type="match status" value="1"/>
</dbReference>
<dbReference type="NCBIfam" id="NF041083">
    <property type="entry name" value="thermosome_beta"/>
    <property type="match status" value="1"/>
</dbReference>
<keyword evidence="3 8" id="KW-0067">ATP-binding</keyword>
<sequence length="554" mass="59826">MASQATVAQTPEGIPVIILKEGSSRAFGKEALRANIAAVKAVEETLRTTYGPRGMDKMLVDSLGDITITNDGATLLDKMDLQHPAAKLLVQIAKGQDEETADGTKTAVILSGELVRKAEDLLYKEVHPTIIISGYKKAEEVALQTIQEIAQSVTINDVELLRKVAITSLSSKAVAGSREYLSDIVVKAVSQVAELRGNKWYVDTDNIQIVKKAGGGINDTQLIYGIVVDKEVVHPGMPKRVENAKIALTDAPLEVEKPELDAEIRINDPTQMEKFLQEEENIIKEKVDMIARTGANVIICQKGIDEVAQSYLAKKGILAVRRAKKSDLEKLARATGGRVVSNIEEISEQDLGHAALVEERKVGEDKMVFIEGAKNPKAISILIRGGLERVVDETERALRDAVGTVADVIKDGKAVAGGGAVEIEISKRLRKKAPQIGGKEQLAIEAYANALESLVMILVENAGYDPIDQLMKLRSLHEDEAKKWYGVDLNAGQPADNWTRGVIEPALVKMNAIKAATEAATLVLRIDDLVAAGKKSGGTGGKESKSENKPSEED</sequence>
<evidence type="ECO:0000256" key="7">
    <source>
        <dbReference type="ARBA" id="ARBA00076887"/>
    </source>
</evidence>
<dbReference type="AlphaFoldDB" id="F4G236"/>
<feature type="compositionally biased region" description="Basic and acidic residues" evidence="9">
    <location>
        <begin position="542"/>
        <end position="554"/>
    </location>
</feature>
<dbReference type="InterPro" id="IPR027410">
    <property type="entry name" value="TCP-1-like_intermed_sf"/>
</dbReference>
<dbReference type="FunFam" id="3.50.7.10:FF:000014">
    <property type="entry name" value="Thermosome subunit"/>
    <property type="match status" value="1"/>
</dbReference>
<dbReference type="InterPro" id="IPR002194">
    <property type="entry name" value="Chaperonin_TCP-1_CS"/>
</dbReference>
<dbReference type="NCBIfam" id="TIGR02339">
    <property type="entry name" value="thermosome_arch"/>
    <property type="match status" value="1"/>
</dbReference>
<dbReference type="InterPro" id="IPR017998">
    <property type="entry name" value="Chaperone_TCP-1"/>
</dbReference>
<evidence type="ECO:0000256" key="8">
    <source>
        <dbReference type="RuleBase" id="RU004187"/>
    </source>
</evidence>
<dbReference type="InterPro" id="IPR012714">
    <property type="entry name" value="Thermosome_arc"/>
</dbReference>
<dbReference type="PROSITE" id="PS00995">
    <property type="entry name" value="TCP1_3"/>
    <property type="match status" value="1"/>
</dbReference>
<dbReference type="GO" id="GO:0005524">
    <property type="term" value="F:ATP binding"/>
    <property type="evidence" value="ECO:0007669"/>
    <property type="project" value="UniProtKB-KW"/>
</dbReference>
<dbReference type="InterPro" id="IPR053374">
    <property type="entry name" value="TCP-1_chaperonin"/>
</dbReference>
<keyword evidence="2 8" id="KW-0547">Nucleotide-binding</keyword>
<dbReference type="RefSeq" id="WP_013738611.1">
    <property type="nucleotide sequence ID" value="NC_015435.1"/>
</dbReference>
<dbReference type="eggNOG" id="arCOG01257">
    <property type="taxonomic scope" value="Archaea"/>
</dbReference>
<dbReference type="Gene3D" id="1.10.560.10">
    <property type="entry name" value="GroEL-like equatorial domain"/>
    <property type="match status" value="1"/>
</dbReference>
<dbReference type="SUPFAM" id="SSF48592">
    <property type="entry name" value="GroEL equatorial domain-like"/>
    <property type="match status" value="1"/>
</dbReference>
<dbReference type="PROSITE" id="PS00750">
    <property type="entry name" value="TCP1_1"/>
    <property type="match status" value="1"/>
</dbReference>
<dbReference type="PATRIC" id="fig|1006006.8.peg.2015"/>
<gene>
    <name evidence="10" type="ordered locus">Mcup_2011</name>
</gene>
<dbReference type="CDD" id="cd03343">
    <property type="entry name" value="cpn60"/>
    <property type="match status" value="1"/>
</dbReference>
<comment type="similarity">
    <text evidence="1 8">Belongs to the TCP-1 chaperonin family.</text>
</comment>
<evidence type="ECO:0000256" key="4">
    <source>
        <dbReference type="ARBA" id="ARBA00023186"/>
    </source>
</evidence>
<keyword evidence="11" id="KW-1185">Reference proteome</keyword>
<dbReference type="NCBIfam" id="NF041082">
    <property type="entry name" value="thermosome_alpha"/>
    <property type="match status" value="1"/>
</dbReference>
<evidence type="ECO:0000313" key="11">
    <source>
        <dbReference type="Proteomes" id="UP000007812"/>
    </source>
</evidence>
<evidence type="ECO:0000256" key="2">
    <source>
        <dbReference type="ARBA" id="ARBA00022741"/>
    </source>
</evidence>
<dbReference type="InterPro" id="IPR027409">
    <property type="entry name" value="GroEL-like_apical_dom_sf"/>
</dbReference>
<protein>
    <recommendedName>
        <fullName evidence="5">Thermosome subunit beta</fullName>
    </recommendedName>
    <alternativeName>
        <fullName evidence="6">Chaperonin subunit beta</fullName>
    </alternativeName>
    <alternativeName>
        <fullName evidence="7">Thermosome subunit 2</fullName>
    </alternativeName>
</protein>
<accession>F4G236</accession>
<dbReference type="SUPFAM" id="SSF52029">
    <property type="entry name" value="GroEL apical domain-like"/>
    <property type="match status" value="1"/>
</dbReference>
<dbReference type="EMBL" id="CP002656">
    <property type="protein sequence ID" value="AEB96113.1"/>
    <property type="molecule type" value="Genomic_DNA"/>
</dbReference>
<name>F4G236_METCR</name>
<evidence type="ECO:0000256" key="9">
    <source>
        <dbReference type="SAM" id="MobiDB-lite"/>
    </source>
</evidence>
<evidence type="ECO:0000256" key="1">
    <source>
        <dbReference type="ARBA" id="ARBA00008020"/>
    </source>
</evidence>
<feature type="region of interest" description="Disordered" evidence="9">
    <location>
        <begin position="533"/>
        <end position="554"/>
    </location>
</feature>
<evidence type="ECO:0000256" key="3">
    <source>
        <dbReference type="ARBA" id="ARBA00022840"/>
    </source>
</evidence>
<dbReference type="GO" id="GO:0051082">
    <property type="term" value="F:unfolded protein binding"/>
    <property type="evidence" value="ECO:0007669"/>
    <property type="project" value="InterPro"/>
</dbReference>
<evidence type="ECO:0000256" key="6">
    <source>
        <dbReference type="ARBA" id="ARBA00076811"/>
    </source>
</evidence>
<organism evidence="10 11">
    <name type="scientific">Metallosphaera cuprina (strain Ar-4)</name>
    <dbReference type="NCBI Taxonomy" id="1006006"/>
    <lineage>
        <taxon>Archaea</taxon>
        <taxon>Thermoproteota</taxon>
        <taxon>Thermoprotei</taxon>
        <taxon>Sulfolobales</taxon>
        <taxon>Sulfolobaceae</taxon>
        <taxon>Metallosphaera</taxon>
    </lineage>
</organism>
<dbReference type="InterPro" id="IPR054827">
    <property type="entry name" value="thermosome_alpha"/>
</dbReference>
<dbReference type="Pfam" id="PF00118">
    <property type="entry name" value="Cpn60_TCP1"/>
    <property type="match status" value="1"/>
</dbReference>
<dbReference type="GO" id="GO:0016887">
    <property type="term" value="F:ATP hydrolysis activity"/>
    <property type="evidence" value="ECO:0007669"/>
    <property type="project" value="InterPro"/>
</dbReference>
<dbReference type="STRING" id="1006006.Mcup_2011"/>
<dbReference type="Proteomes" id="UP000007812">
    <property type="component" value="Chromosome"/>
</dbReference>
<dbReference type="OrthoDB" id="9362at2157"/>
<dbReference type="KEGG" id="mcn:Mcup_2011"/>
<dbReference type="Gene3D" id="3.50.7.10">
    <property type="entry name" value="GroEL"/>
    <property type="match status" value="1"/>
</dbReference>
<evidence type="ECO:0000256" key="5">
    <source>
        <dbReference type="ARBA" id="ARBA00073562"/>
    </source>
</evidence>
<dbReference type="Gene3D" id="3.30.260.10">
    <property type="entry name" value="TCP-1-like chaperonin intermediate domain"/>
    <property type="match status" value="1"/>
</dbReference>